<feature type="domain" description="Core-binding (CB)" evidence="7">
    <location>
        <begin position="4"/>
        <end position="85"/>
    </location>
</feature>
<keyword evidence="3 5" id="KW-0238">DNA-binding</keyword>
<dbReference type="Proteomes" id="UP000297741">
    <property type="component" value="Unassembled WGS sequence"/>
</dbReference>
<dbReference type="InterPro" id="IPR004107">
    <property type="entry name" value="Integrase_SAM-like_N"/>
</dbReference>
<dbReference type="Gene3D" id="1.10.150.130">
    <property type="match status" value="1"/>
</dbReference>
<dbReference type="PROSITE" id="PS51900">
    <property type="entry name" value="CB"/>
    <property type="match status" value="1"/>
</dbReference>
<evidence type="ECO:0000256" key="5">
    <source>
        <dbReference type="PROSITE-ProRule" id="PRU01248"/>
    </source>
</evidence>
<dbReference type="InterPro" id="IPR002104">
    <property type="entry name" value="Integrase_catalytic"/>
</dbReference>
<dbReference type="InterPro" id="IPR013762">
    <property type="entry name" value="Integrase-like_cat_sf"/>
</dbReference>
<protein>
    <submittedName>
        <fullName evidence="8">Integrase</fullName>
    </submittedName>
</protein>
<evidence type="ECO:0000313" key="9">
    <source>
        <dbReference type="Proteomes" id="UP000297741"/>
    </source>
</evidence>
<evidence type="ECO:0000259" key="6">
    <source>
        <dbReference type="PROSITE" id="PS51898"/>
    </source>
</evidence>
<dbReference type="InterPro" id="IPR050090">
    <property type="entry name" value="Tyrosine_recombinase_XerCD"/>
</dbReference>
<reference evidence="8 9" key="1">
    <citation type="submission" date="2018-11" db="EMBL/GenBank/DDBJ databases">
        <title>Tabrizicola sp. isolated from sediment of alpine lake.</title>
        <authorList>
            <person name="Liu Z."/>
        </authorList>
    </citation>
    <scope>NUCLEOTIDE SEQUENCE [LARGE SCALE GENOMIC DNA]</scope>
    <source>
        <strain evidence="8 9">DRYC-M-16</strain>
    </source>
</reference>
<proteinExistence type="inferred from homology"/>
<sequence>MKEEKTTPLRQRMIEDMHIRGLCEKTQQGHIRCVKHFASFLGRSPDTATPKYLRAYQLQMTKDLVSATTFNVRIISLRFFFGVTCGREEMKRYMQFHRQPRKLPVVLSVEEVAKLLASVPGPGLKYRAALGISYGAGLRASEVCNLRVRDIDSQRMLIHVDQGKGSKDRQAMLSPSLLEVLRLYWLESRPEGWLFPGLPKISPLSPRQLNRAFMAAKDMAGITKPATLHTLRHSFATHLLEANTDVRIIQVLLGHAKLSTTARYTHVATKTIQSTVSPFEQMKLVQDRVLRCDGPN</sequence>
<comment type="similarity">
    <text evidence="1">Belongs to the 'phage' integrase family.</text>
</comment>
<evidence type="ECO:0000313" key="8">
    <source>
        <dbReference type="EMBL" id="TGD41471.1"/>
    </source>
</evidence>
<dbReference type="Pfam" id="PF13495">
    <property type="entry name" value="Phage_int_SAM_4"/>
    <property type="match status" value="1"/>
</dbReference>
<keyword evidence="2" id="KW-0229">DNA integration</keyword>
<feature type="domain" description="Tyr recombinase" evidence="6">
    <location>
        <begin position="102"/>
        <end position="277"/>
    </location>
</feature>
<evidence type="ECO:0000256" key="4">
    <source>
        <dbReference type="ARBA" id="ARBA00023172"/>
    </source>
</evidence>
<dbReference type="PROSITE" id="PS51898">
    <property type="entry name" value="TYR_RECOMBINASE"/>
    <property type="match status" value="1"/>
</dbReference>
<evidence type="ECO:0000256" key="2">
    <source>
        <dbReference type="ARBA" id="ARBA00022908"/>
    </source>
</evidence>
<organism evidence="8 9">
    <name type="scientific">Pseudotabrizicola sediminis</name>
    <dbReference type="NCBI Taxonomy" id="2486418"/>
    <lineage>
        <taxon>Bacteria</taxon>
        <taxon>Pseudomonadati</taxon>
        <taxon>Pseudomonadota</taxon>
        <taxon>Alphaproteobacteria</taxon>
        <taxon>Rhodobacterales</taxon>
        <taxon>Paracoccaceae</taxon>
        <taxon>Pseudotabrizicola</taxon>
    </lineage>
</organism>
<dbReference type="InterPro" id="IPR011010">
    <property type="entry name" value="DNA_brk_join_enz"/>
</dbReference>
<name>A0ABY2KHZ3_9RHOB</name>
<accession>A0ABY2KHZ3</accession>
<dbReference type="RefSeq" id="WP_135433931.1">
    <property type="nucleotide sequence ID" value="NZ_RPEM01000024.1"/>
</dbReference>
<dbReference type="InterPro" id="IPR010998">
    <property type="entry name" value="Integrase_recombinase_N"/>
</dbReference>
<dbReference type="InterPro" id="IPR044068">
    <property type="entry name" value="CB"/>
</dbReference>
<dbReference type="SUPFAM" id="SSF56349">
    <property type="entry name" value="DNA breaking-rejoining enzymes"/>
    <property type="match status" value="1"/>
</dbReference>
<comment type="caution">
    <text evidence="8">The sequence shown here is derived from an EMBL/GenBank/DDBJ whole genome shotgun (WGS) entry which is preliminary data.</text>
</comment>
<dbReference type="Gene3D" id="1.10.443.10">
    <property type="entry name" value="Intergrase catalytic core"/>
    <property type="match status" value="1"/>
</dbReference>
<dbReference type="Pfam" id="PF00589">
    <property type="entry name" value="Phage_integrase"/>
    <property type="match status" value="1"/>
</dbReference>
<evidence type="ECO:0000256" key="1">
    <source>
        <dbReference type="ARBA" id="ARBA00008857"/>
    </source>
</evidence>
<keyword evidence="9" id="KW-1185">Reference proteome</keyword>
<evidence type="ECO:0000256" key="3">
    <source>
        <dbReference type="ARBA" id="ARBA00023125"/>
    </source>
</evidence>
<evidence type="ECO:0000259" key="7">
    <source>
        <dbReference type="PROSITE" id="PS51900"/>
    </source>
</evidence>
<dbReference type="EMBL" id="RPEM01000024">
    <property type="protein sequence ID" value="TGD41471.1"/>
    <property type="molecule type" value="Genomic_DNA"/>
</dbReference>
<dbReference type="PANTHER" id="PTHR30349">
    <property type="entry name" value="PHAGE INTEGRASE-RELATED"/>
    <property type="match status" value="1"/>
</dbReference>
<dbReference type="PANTHER" id="PTHR30349:SF64">
    <property type="entry name" value="PROPHAGE INTEGRASE INTD-RELATED"/>
    <property type="match status" value="1"/>
</dbReference>
<keyword evidence="4" id="KW-0233">DNA recombination</keyword>
<gene>
    <name evidence="8" type="ORF">EEB11_18505</name>
</gene>